<dbReference type="OrthoDB" id="9812676at2"/>
<evidence type="ECO:0000313" key="3">
    <source>
        <dbReference type="Proteomes" id="UP000297225"/>
    </source>
</evidence>
<dbReference type="PROSITE" id="PS00188">
    <property type="entry name" value="BIOTIN"/>
    <property type="match status" value="1"/>
</dbReference>
<dbReference type="RefSeq" id="WP_018358208.1">
    <property type="nucleotide sequence ID" value="NZ_CP197400.1"/>
</dbReference>
<dbReference type="Pfam" id="PF00364">
    <property type="entry name" value="Biotin_lipoyl"/>
    <property type="match status" value="1"/>
</dbReference>
<feature type="region of interest" description="Disordered" evidence="1">
    <location>
        <begin position="64"/>
        <end position="93"/>
    </location>
</feature>
<dbReference type="PANTHER" id="PTHR45266:SF3">
    <property type="entry name" value="OXALOACETATE DECARBOXYLASE ALPHA CHAIN"/>
    <property type="match status" value="1"/>
</dbReference>
<dbReference type="InterPro" id="IPR050709">
    <property type="entry name" value="Biotin_Carboxyl_Carrier/Decarb"/>
</dbReference>
<dbReference type="CDD" id="cd06850">
    <property type="entry name" value="biotinyl_domain"/>
    <property type="match status" value="1"/>
</dbReference>
<dbReference type="FunFam" id="2.40.50.100:FF:000003">
    <property type="entry name" value="Acetyl-CoA carboxylase biotin carboxyl carrier protein"/>
    <property type="match status" value="1"/>
</dbReference>
<dbReference type="SUPFAM" id="SSF51230">
    <property type="entry name" value="Single hybrid motif"/>
    <property type="match status" value="1"/>
</dbReference>
<accession>A0A4Y8WLY7</accession>
<gene>
    <name evidence="2" type="ORF">E4P47_09080</name>
</gene>
<dbReference type="PROSITE" id="PS50968">
    <property type="entry name" value="BIOTINYL_LIPOYL"/>
    <property type="match status" value="1"/>
</dbReference>
<dbReference type="PANTHER" id="PTHR45266">
    <property type="entry name" value="OXALOACETATE DECARBOXYLASE ALPHA CHAIN"/>
    <property type="match status" value="1"/>
</dbReference>
<dbReference type="InterPro" id="IPR000089">
    <property type="entry name" value="Biotin_lipoyl"/>
</dbReference>
<sequence>MKTFNYTINGVQYQVDVVSIKENIAEVRVNGESYDVELDRSYDIDQEAWAAAAVAPKATPVAKPAAPAAAPTPQPEAAPAAPAPTASATTGAGAPLKSPLPGVIVKIMAKVGDAVKKGQKVMVLEAMKMENDIKADRDGVVTSILVNQNQSVQDGDTLLTIQ</sequence>
<dbReference type="InterPro" id="IPR011053">
    <property type="entry name" value="Single_hybrid_motif"/>
</dbReference>
<dbReference type="InterPro" id="IPR001882">
    <property type="entry name" value="Biotin_BS"/>
</dbReference>
<protein>
    <submittedName>
        <fullName evidence="2">Acetyl-CoA carboxylase biotin carboxyl carrier protein subunit</fullName>
    </submittedName>
</protein>
<comment type="caution">
    <text evidence="2">The sequence shown here is derived from an EMBL/GenBank/DDBJ whole genome shotgun (WGS) entry which is preliminary data.</text>
</comment>
<proteinExistence type="predicted"/>
<reference evidence="2 3" key="1">
    <citation type="submission" date="2019-03" db="EMBL/GenBank/DDBJ databases">
        <title>Porphyromonas levii Isolated from the Uterus of Dairy Cows.</title>
        <authorList>
            <person name="Francis A.M."/>
        </authorList>
    </citation>
    <scope>NUCLEOTIDE SEQUENCE [LARGE SCALE GENOMIC DNA]</scope>
    <source>
        <strain evidence="2 3">AF5678</strain>
    </source>
</reference>
<evidence type="ECO:0000256" key="1">
    <source>
        <dbReference type="SAM" id="MobiDB-lite"/>
    </source>
</evidence>
<feature type="compositionally biased region" description="Low complexity" evidence="1">
    <location>
        <begin position="77"/>
        <end position="93"/>
    </location>
</feature>
<keyword evidence="3" id="KW-1185">Reference proteome</keyword>
<evidence type="ECO:0000313" key="2">
    <source>
        <dbReference type="EMBL" id="TFH94065.1"/>
    </source>
</evidence>
<dbReference type="Proteomes" id="UP000297225">
    <property type="component" value="Unassembled WGS sequence"/>
</dbReference>
<dbReference type="STRING" id="1122973.GCA_000379925_00956"/>
<name>A0A4Y8WLY7_9PORP</name>
<dbReference type="EMBL" id="SPNC01000200">
    <property type="protein sequence ID" value="TFH94065.1"/>
    <property type="molecule type" value="Genomic_DNA"/>
</dbReference>
<organism evidence="2 3">
    <name type="scientific">Porphyromonas levii</name>
    <dbReference type="NCBI Taxonomy" id="28114"/>
    <lineage>
        <taxon>Bacteria</taxon>
        <taxon>Pseudomonadati</taxon>
        <taxon>Bacteroidota</taxon>
        <taxon>Bacteroidia</taxon>
        <taxon>Bacteroidales</taxon>
        <taxon>Porphyromonadaceae</taxon>
        <taxon>Porphyromonas</taxon>
    </lineage>
</organism>
<dbReference type="AlphaFoldDB" id="A0A4Y8WLY7"/>
<dbReference type="Gene3D" id="2.40.50.100">
    <property type="match status" value="1"/>
</dbReference>